<keyword evidence="2" id="KW-0813">Transport</keyword>
<evidence type="ECO:0000256" key="2">
    <source>
        <dbReference type="ARBA" id="ARBA00022448"/>
    </source>
</evidence>
<dbReference type="SUPFAM" id="SSF53850">
    <property type="entry name" value="Periplasmic binding protein-like II"/>
    <property type="match status" value="1"/>
</dbReference>
<dbReference type="EMBL" id="CP003630">
    <property type="protein sequence ID" value="AFZ18663.1"/>
    <property type="molecule type" value="Genomic_DNA"/>
</dbReference>
<accession>K9WEN7</accession>
<dbReference type="GO" id="GO:0019808">
    <property type="term" value="F:polyamine binding"/>
    <property type="evidence" value="ECO:0007669"/>
    <property type="project" value="InterPro"/>
</dbReference>
<evidence type="ECO:0000313" key="6">
    <source>
        <dbReference type="Proteomes" id="UP000010471"/>
    </source>
</evidence>
<dbReference type="InterPro" id="IPR001188">
    <property type="entry name" value="Sperm_putr-bd"/>
</dbReference>
<dbReference type="STRING" id="1173027.Mic7113_2885"/>
<dbReference type="PRINTS" id="PR00909">
    <property type="entry name" value="SPERMDNBNDNG"/>
</dbReference>
<dbReference type="PANTHER" id="PTHR30222">
    <property type="entry name" value="SPERMIDINE/PUTRESCINE-BINDING PERIPLASMIC PROTEIN"/>
    <property type="match status" value="1"/>
</dbReference>
<gene>
    <name evidence="5" type="ORF">Mic7113_2885</name>
</gene>
<keyword evidence="4" id="KW-0574">Periplasm</keyword>
<organism evidence="5 6">
    <name type="scientific">Allocoleopsis franciscana PCC 7113</name>
    <dbReference type="NCBI Taxonomy" id="1173027"/>
    <lineage>
        <taxon>Bacteria</taxon>
        <taxon>Bacillati</taxon>
        <taxon>Cyanobacteriota</taxon>
        <taxon>Cyanophyceae</taxon>
        <taxon>Coleofasciculales</taxon>
        <taxon>Coleofasciculaceae</taxon>
        <taxon>Allocoleopsis</taxon>
        <taxon>Allocoleopsis franciscana</taxon>
    </lineage>
</organism>
<dbReference type="KEGG" id="mic:Mic7113_2885"/>
<dbReference type="CDD" id="cd13661">
    <property type="entry name" value="PBP2_PotD_PotF_like_1"/>
    <property type="match status" value="1"/>
</dbReference>
<evidence type="ECO:0000256" key="3">
    <source>
        <dbReference type="ARBA" id="ARBA00022729"/>
    </source>
</evidence>
<dbReference type="PANTHER" id="PTHR30222:SF17">
    <property type="entry name" value="SPERMIDINE_PUTRESCINE-BINDING PERIPLASMIC PROTEIN"/>
    <property type="match status" value="1"/>
</dbReference>
<evidence type="ECO:0000313" key="5">
    <source>
        <dbReference type="EMBL" id="AFZ18663.1"/>
    </source>
</evidence>
<dbReference type="Gene3D" id="3.40.190.10">
    <property type="entry name" value="Periplasmic binding protein-like II"/>
    <property type="match status" value="4"/>
</dbReference>
<proteinExistence type="predicted"/>
<evidence type="ECO:0000256" key="4">
    <source>
        <dbReference type="ARBA" id="ARBA00022764"/>
    </source>
</evidence>
<dbReference type="Proteomes" id="UP000010471">
    <property type="component" value="Chromosome"/>
</dbReference>
<keyword evidence="3" id="KW-0732">Signal</keyword>
<name>K9WEN7_9CYAN</name>
<comment type="subcellular location">
    <subcellularLocation>
        <location evidence="1">Periplasm</location>
    </subcellularLocation>
</comment>
<dbReference type="GO" id="GO:0042597">
    <property type="term" value="C:periplasmic space"/>
    <property type="evidence" value="ECO:0007669"/>
    <property type="project" value="UniProtKB-SubCell"/>
</dbReference>
<dbReference type="Pfam" id="PF13343">
    <property type="entry name" value="SBP_bac_6"/>
    <property type="match status" value="1"/>
</dbReference>
<dbReference type="HOGENOM" id="CLU_026974_11_1_3"/>
<reference evidence="5 6" key="1">
    <citation type="submission" date="2012-06" db="EMBL/GenBank/DDBJ databases">
        <title>Finished chromosome of genome of Microcoleus sp. PCC 7113.</title>
        <authorList>
            <consortium name="US DOE Joint Genome Institute"/>
            <person name="Gugger M."/>
            <person name="Coursin T."/>
            <person name="Rippka R."/>
            <person name="Tandeau De Marsac N."/>
            <person name="Huntemann M."/>
            <person name="Wei C.-L."/>
            <person name="Han J."/>
            <person name="Detter J.C."/>
            <person name="Han C."/>
            <person name="Tapia R."/>
            <person name="Chen A."/>
            <person name="Kyrpides N."/>
            <person name="Mavromatis K."/>
            <person name="Markowitz V."/>
            <person name="Szeto E."/>
            <person name="Ivanova N."/>
            <person name="Pagani I."/>
            <person name="Pati A."/>
            <person name="Goodwin L."/>
            <person name="Nordberg H.P."/>
            <person name="Cantor M.N."/>
            <person name="Hua S.X."/>
            <person name="Woyke T."/>
            <person name="Kerfeld C.A."/>
        </authorList>
    </citation>
    <scope>NUCLEOTIDE SEQUENCE [LARGE SCALE GENOMIC DNA]</scope>
    <source>
        <strain evidence="5 6">PCC 7113</strain>
    </source>
</reference>
<dbReference type="GO" id="GO:0015846">
    <property type="term" value="P:polyamine transport"/>
    <property type="evidence" value="ECO:0007669"/>
    <property type="project" value="InterPro"/>
</dbReference>
<keyword evidence="6" id="KW-1185">Reference proteome</keyword>
<protein>
    <submittedName>
        <fullName evidence="5">Spermidine/putrescine-binding periplasmic protein</fullName>
    </submittedName>
</protein>
<dbReference type="PATRIC" id="fig|1173027.3.peg.3174"/>
<sequence length="432" mass="49351">MEEGADEGRTILSRLSYCVIPNSLIMKRRSFLVSASALALGQLVSGCTREQPQSLNVQLLKGSIPARILNEFRQELQLPAQLNFDPANQLKDLFKRLQTWKQLAEKKDDRQGFSLPFVGKKTPKLADLVTLGDYWLESAIGQGLIKPLEVQELEGWKNLPSRWQEIVTRNQQGLLAKNGQVWGAPYRWGTTVIVYRRDKFEELGWTPKDWSDLWRPELRDRISLLDQPREVIGLTLKKLGFSYNHKNLSQVPNLKEELLKLHQQVKYYSSNQYLEPLLLGDTWLALGWSTDVLSVQSGYRQIDSIVPLSGTALWADVWVQPAPIAARSNTVKTSASSTPQQDSSVNMPLTKQWIEFCWKPLPAQQISVLSHAASPMFADVEPTKLPKTLRENRLLVPDSKVLKKCEFLEPLPQEISQDYEKLWTEIRNVRHS</sequence>
<evidence type="ECO:0000256" key="1">
    <source>
        <dbReference type="ARBA" id="ARBA00004418"/>
    </source>
</evidence>
<dbReference type="eggNOG" id="COG0687">
    <property type="taxonomic scope" value="Bacteria"/>
</dbReference>
<dbReference type="AlphaFoldDB" id="K9WEN7"/>